<evidence type="ECO:0008006" key="3">
    <source>
        <dbReference type="Google" id="ProtNLM"/>
    </source>
</evidence>
<evidence type="ECO:0000313" key="1">
    <source>
        <dbReference type="EMBL" id="KKB96864.1"/>
    </source>
</evidence>
<keyword evidence="2" id="KW-1185">Reference proteome</keyword>
<gene>
    <name evidence="1" type="ORF">SZ25_00033</name>
</gene>
<dbReference type="Gene3D" id="3.40.50.1000">
    <property type="entry name" value="HAD superfamily/HAD-like"/>
    <property type="match status" value="2"/>
</dbReference>
<feature type="non-terminal residue" evidence="1">
    <location>
        <position position="142"/>
    </location>
</feature>
<dbReference type="EMBL" id="JYHA01000010">
    <property type="protein sequence ID" value="KKB96864.1"/>
    <property type="molecule type" value="Genomic_DNA"/>
</dbReference>
<dbReference type="Pfam" id="PF13344">
    <property type="entry name" value="Hydrolase_6"/>
    <property type="match status" value="1"/>
</dbReference>
<dbReference type="AlphaFoldDB" id="A0A0F5MQK4"/>
<dbReference type="Proteomes" id="UP000033358">
    <property type="component" value="Unassembled WGS sequence"/>
</dbReference>
<accession>A0A0F5MQK4</accession>
<dbReference type="InterPro" id="IPR006357">
    <property type="entry name" value="HAD-SF_hydro_IIA"/>
</dbReference>
<organism evidence="1 2">
    <name type="scientific">Candidatus Arcanibacter lacustris</name>
    <dbReference type="NCBI Taxonomy" id="1607817"/>
    <lineage>
        <taxon>Bacteria</taxon>
        <taxon>Pseudomonadati</taxon>
        <taxon>Pseudomonadota</taxon>
        <taxon>Alphaproteobacteria</taxon>
        <taxon>Rickettsiales</taxon>
        <taxon>Candidatus Arcanibacter</taxon>
    </lineage>
</organism>
<sequence>MKNSKQITSLKEIKNQYDAFIVDIWGVVYDGVNAYDGVVDSLNEIINSEKPLLFLSNAPRPSNVTREKLIELGINMDRAKIYTSGDLCIEGLKSWDDEVFRNLGKKFYHLGEVRNKDILAGLNLVSEGNIETADFILLSIYL</sequence>
<dbReference type="SUPFAM" id="SSF56784">
    <property type="entry name" value="HAD-like"/>
    <property type="match status" value="1"/>
</dbReference>
<protein>
    <recommendedName>
        <fullName evidence="3">TIGR01459 family HAD-type hydrolase</fullName>
    </recommendedName>
</protein>
<evidence type="ECO:0000313" key="2">
    <source>
        <dbReference type="Proteomes" id="UP000033358"/>
    </source>
</evidence>
<reference evidence="1 2" key="1">
    <citation type="submission" date="2015-02" db="EMBL/GenBank/DDBJ databases">
        <title>Single cell genomics of a rare environmental alphaproteobacterium provides unique insights into Rickettsiaceae evolution.</title>
        <authorList>
            <person name="Martijn J."/>
            <person name="Schulz F."/>
            <person name="Zaremba-Niedzwiedzka K."/>
            <person name="Viklund J."/>
            <person name="Stepanauskas R."/>
            <person name="Andersson S.G.E."/>
            <person name="Horn M."/>
            <person name="Guy L."/>
            <person name="Ettema T.J.G."/>
        </authorList>
    </citation>
    <scope>NUCLEOTIDE SEQUENCE [LARGE SCALE GENOMIC DNA]</scope>
    <source>
        <strain evidence="1 2">SCGC AAA041-L04</strain>
    </source>
</reference>
<dbReference type="InterPro" id="IPR036412">
    <property type="entry name" value="HAD-like_sf"/>
</dbReference>
<proteinExistence type="predicted"/>
<name>A0A0F5MQK4_9RICK</name>
<comment type="caution">
    <text evidence="1">The sequence shown here is derived from an EMBL/GenBank/DDBJ whole genome shotgun (WGS) entry which is preliminary data.</text>
</comment>
<dbReference type="InterPro" id="IPR023214">
    <property type="entry name" value="HAD_sf"/>
</dbReference>